<dbReference type="RefSeq" id="WP_090453406.1">
    <property type="nucleotide sequence ID" value="NZ_FNTC01000002.1"/>
</dbReference>
<dbReference type="Pfam" id="PF18476">
    <property type="entry name" value="PIN_8"/>
    <property type="match status" value="1"/>
</dbReference>
<feature type="coiled-coil region" evidence="1">
    <location>
        <begin position="356"/>
        <end position="383"/>
    </location>
</feature>
<accession>A0A231GJK2</accession>
<proteinExistence type="predicted"/>
<protein>
    <recommendedName>
        <fullName evidence="2">PIN like domain-containing protein</fullName>
    </recommendedName>
</protein>
<evidence type="ECO:0000256" key="1">
    <source>
        <dbReference type="SAM" id="Coils"/>
    </source>
</evidence>
<keyword evidence="1" id="KW-0175">Coiled coil</keyword>
<dbReference type="InterPro" id="IPR041578">
    <property type="entry name" value="PIN_8"/>
</dbReference>
<name>A0A231GJK2_PSEJE</name>
<evidence type="ECO:0000259" key="2">
    <source>
        <dbReference type="Pfam" id="PF18476"/>
    </source>
</evidence>
<feature type="domain" description="PIN like" evidence="2">
    <location>
        <begin position="24"/>
        <end position="240"/>
    </location>
</feature>
<evidence type="ECO:0000313" key="3">
    <source>
        <dbReference type="EMBL" id="SEB83008.1"/>
    </source>
</evidence>
<reference evidence="4" key="1">
    <citation type="submission" date="2016-10" db="EMBL/GenBank/DDBJ databases">
        <authorList>
            <person name="Varghese N."/>
            <person name="Submissions S."/>
        </authorList>
    </citation>
    <scope>NUCLEOTIDE SEQUENCE [LARGE SCALE GENOMIC DNA]</scope>
    <source>
        <strain evidence="4">BS3660</strain>
    </source>
</reference>
<gene>
    <name evidence="3" type="ORF">SAMN04490187_2132</name>
</gene>
<dbReference type="AlphaFoldDB" id="A0A231GJK2"/>
<evidence type="ECO:0000313" key="4">
    <source>
        <dbReference type="Proteomes" id="UP000198542"/>
    </source>
</evidence>
<dbReference type="EMBL" id="FNTC01000002">
    <property type="protein sequence ID" value="SEB83008.1"/>
    <property type="molecule type" value="Genomic_DNA"/>
</dbReference>
<dbReference type="Proteomes" id="UP000198542">
    <property type="component" value="Unassembled WGS sequence"/>
</dbReference>
<sequence>MREAFSEHFVGEPERQEKLWADCIFVLDTNVLLDLYRFSDSAREALFKVMEFLGERLWIPYQVAAEYFENRLTVIEAQSKAYAESISGLKVAKEKFNSGSRHPFVSDEVFNNFISSYDLMIKELESRQETYLSYVGNDVIKTKIGTLLNGRVGQPYSEERLLAVADEGEKRYLENIPPGFQDFGKMPEATTNKLRLKKFGDLILWKQVIEKAVADNKSVILVTGEKKDDWWLKSNKGLVSALPALTKEFMDAAKQDFYLYATDRFLLKANEFLAQSTSDGVVEEVRAINKADADLNDNFESALLDQAINVAWPEIPSGASWVSAKTWADRAAKSPWHQRPTDHSRNFALNFSMSKQKQLRDKIRDMRVRLDDLRAEHEDLIDLQENLFASGFTLDDERLQKCKKRVLTIETMISAHEVEFVALREEMHAVNAHYKSLLGDGADE</sequence>
<keyword evidence="4" id="KW-1185">Reference proteome</keyword>
<organism evidence="3 4">
    <name type="scientific">Pseudomonas jessenii</name>
    <dbReference type="NCBI Taxonomy" id="77298"/>
    <lineage>
        <taxon>Bacteria</taxon>
        <taxon>Pseudomonadati</taxon>
        <taxon>Pseudomonadota</taxon>
        <taxon>Gammaproteobacteria</taxon>
        <taxon>Pseudomonadales</taxon>
        <taxon>Pseudomonadaceae</taxon>
        <taxon>Pseudomonas</taxon>
    </lineage>
</organism>